<dbReference type="Proteomes" id="UP000008810">
    <property type="component" value="Chromosome 2"/>
</dbReference>
<dbReference type="Pfam" id="PF00111">
    <property type="entry name" value="Fer2"/>
    <property type="match status" value="1"/>
</dbReference>
<evidence type="ECO:0000256" key="10">
    <source>
        <dbReference type="SAM" id="MobiDB-lite"/>
    </source>
</evidence>
<evidence type="ECO:0000256" key="7">
    <source>
        <dbReference type="ARBA" id="ARBA00023004"/>
    </source>
</evidence>
<evidence type="ECO:0000313" key="13">
    <source>
        <dbReference type="EnsemblPlants" id="PNT71165"/>
    </source>
</evidence>
<keyword evidence="8 9" id="KW-0411">Iron-sulfur</keyword>
<feature type="region of interest" description="Disordered" evidence="10">
    <location>
        <begin position="25"/>
        <end position="58"/>
    </location>
</feature>
<keyword evidence="7 9" id="KW-0408">Iron</keyword>
<evidence type="ECO:0000256" key="5">
    <source>
        <dbReference type="ARBA" id="ARBA00022723"/>
    </source>
</evidence>
<dbReference type="GeneID" id="100830420"/>
<dbReference type="RefSeq" id="XP_003568354.2">
    <property type="nucleotide sequence ID" value="XM_003568306.4"/>
</dbReference>
<protein>
    <recommendedName>
        <fullName evidence="9">Ferredoxin</fullName>
    </recommendedName>
</protein>
<reference evidence="12" key="2">
    <citation type="submission" date="2017-06" db="EMBL/GenBank/DDBJ databases">
        <title>WGS assembly of Brachypodium distachyon.</title>
        <authorList>
            <consortium name="The International Brachypodium Initiative"/>
            <person name="Lucas S."/>
            <person name="Harmon-Smith M."/>
            <person name="Lail K."/>
            <person name="Tice H."/>
            <person name="Grimwood J."/>
            <person name="Bruce D."/>
            <person name="Barry K."/>
            <person name="Shu S."/>
            <person name="Lindquist E."/>
            <person name="Wang M."/>
            <person name="Pitluck S."/>
            <person name="Vogel J.P."/>
            <person name="Garvin D.F."/>
            <person name="Mockler T.C."/>
            <person name="Schmutz J."/>
            <person name="Rokhsar D."/>
            <person name="Bevan M.W."/>
        </authorList>
    </citation>
    <scope>NUCLEOTIDE SEQUENCE</scope>
    <source>
        <strain evidence="12">Bd21</strain>
    </source>
</reference>
<dbReference type="InterPro" id="IPR006058">
    <property type="entry name" value="2Fe2S_fd_BS"/>
</dbReference>
<evidence type="ECO:0000256" key="2">
    <source>
        <dbReference type="ARBA" id="ARBA00007874"/>
    </source>
</evidence>
<keyword evidence="9" id="KW-0934">Plastid</keyword>
<comment type="subcellular location">
    <subcellularLocation>
        <location evidence="1 9">Plastid</location>
        <location evidence="1 9">Chloroplast</location>
    </subcellularLocation>
</comment>
<keyword evidence="9" id="KW-0150">Chloroplast</keyword>
<dbReference type="STRING" id="15368.A0A2K2DA55"/>
<sequence length="268" mass="29431">MRICQGRLGTKVWYPIGQWPPRPFAQAARRQPTAQRKEEACVPGQGQREPGRVAEAESDSPLLIRRRARASHLTSSHLAIQSPNRLFAFPRLGDQRAPQPTRPPPISSGRRRRRISKMSIATAPCVRIARSGAGCRAVSPAIRSPSFVGYTKQTSNLSGLRISNKFRVSATAVHKVKLVGPDGEEHEFEAPEDTYILEAAENAGVELPFSCRAGSCSTCAGKMTTGEVDQSEGSFLDENQMGEGYLLTCISYPKADCVIHTHQEEELY</sequence>
<evidence type="ECO:0000256" key="4">
    <source>
        <dbReference type="ARBA" id="ARBA00022714"/>
    </source>
</evidence>
<keyword evidence="14" id="KW-1185">Reference proteome</keyword>
<evidence type="ECO:0000313" key="14">
    <source>
        <dbReference type="Proteomes" id="UP000008810"/>
    </source>
</evidence>
<dbReference type="EnsemblPlants" id="PNT71165">
    <property type="protein sequence ID" value="PNT71165"/>
    <property type="gene ID" value="BRADI_2g23931v3"/>
</dbReference>
<dbReference type="GO" id="GO:0046872">
    <property type="term" value="F:metal ion binding"/>
    <property type="evidence" value="ECO:0007669"/>
    <property type="project" value="UniProtKB-KW"/>
</dbReference>
<evidence type="ECO:0000256" key="8">
    <source>
        <dbReference type="ARBA" id="ARBA00023014"/>
    </source>
</evidence>
<dbReference type="GO" id="GO:0009507">
    <property type="term" value="C:chloroplast"/>
    <property type="evidence" value="ECO:0007669"/>
    <property type="project" value="UniProtKB-SubCell"/>
</dbReference>
<dbReference type="Gramene" id="PNT71165">
    <property type="protein sequence ID" value="PNT71165"/>
    <property type="gene ID" value="BRADI_2g23931v3"/>
</dbReference>
<dbReference type="SUPFAM" id="SSF54292">
    <property type="entry name" value="2Fe-2S ferredoxin-like"/>
    <property type="match status" value="1"/>
</dbReference>
<organism evidence="12">
    <name type="scientific">Brachypodium distachyon</name>
    <name type="common">Purple false brome</name>
    <name type="synonym">Trachynia distachya</name>
    <dbReference type="NCBI Taxonomy" id="15368"/>
    <lineage>
        <taxon>Eukaryota</taxon>
        <taxon>Viridiplantae</taxon>
        <taxon>Streptophyta</taxon>
        <taxon>Embryophyta</taxon>
        <taxon>Tracheophyta</taxon>
        <taxon>Spermatophyta</taxon>
        <taxon>Magnoliopsida</taxon>
        <taxon>Liliopsida</taxon>
        <taxon>Poales</taxon>
        <taxon>Poaceae</taxon>
        <taxon>BOP clade</taxon>
        <taxon>Pooideae</taxon>
        <taxon>Stipodae</taxon>
        <taxon>Brachypodieae</taxon>
        <taxon>Brachypodium</taxon>
    </lineage>
</organism>
<dbReference type="CDD" id="cd00207">
    <property type="entry name" value="fer2"/>
    <property type="match status" value="1"/>
</dbReference>
<dbReference type="PANTHER" id="PTHR43112:SF11">
    <property type="entry name" value="FERREDOXIN-6, CHLOROPLASTIC"/>
    <property type="match status" value="1"/>
</dbReference>
<evidence type="ECO:0000259" key="11">
    <source>
        <dbReference type="PROSITE" id="PS51085"/>
    </source>
</evidence>
<accession>A0A2K2DA55</accession>
<dbReference type="InterPro" id="IPR036010">
    <property type="entry name" value="2Fe-2S_ferredoxin-like_sf"/>
</dbReference>
<dbReference type="GO" id="GO:0051537">
    <property type="term" value="F:2 iron, 2 sulfur cluster binding"/>
    <property type="evidence" value="ECO:0007669"/>
    <property type="project" value="UniProtKB-KW"/>
</dbReference>
<evidence type="ECO:0000256" key="3">
    <source>
        <dbReference type="ARBA" id="ARBA00022448"/>
    </source>
</evidence>
<dbReference type="InterPro" id="IPR001041">
    <property type="entry name" value="2Fe-2S_ferredoxin-type"/>
</dbReference>
<keyword evidence="6 9" id="KW-0249">Electron transport</keyword>
<dbReference type="KEGG" id="bdi:100830420"/>
<evidence type="ECO:0000256" key="6">
    <source>
        <dbReference type="ARBA" id="ARBA00022982"/>
    </source>
</evidence>
<dbReference type="GO" id="GO:0009055">
    <property type="term" value="F:electron transfer activity"/>
    <property type="evidence" value="ECO:0007669"/>
    <property type="project" value="InterPro"/>
</dbReference>
<dbReference type="AlphaFoldDB" id="A0A2K2DA55"/>
<reference evidence="12 13" key="1">
    <citation type="journal article" date="2010" name="Nature">
        <title>Genome sequencing and analysis of the model grass Brachypodium distachyon.</title>
        <authorList>
            <consortium name="International Brachypodium Initiative"/>
        </authorList>
    </citation>
    <scope>NUCLEOTIDE SEQUENCE [LARGE SCALE GENOMIC DNA]</scope>
    <source>
        <strain evidence="12">Bd21</strain>
        <strain evidence="13">cv. Bd21</strain>
    </source>
</reference>
<keyword evidence="5 9" id="KW-0479">Metal-binding</keyword>
<dbReference type="EMBL" id="CM000881">
    <property type="protein sequence ID" value="PNT71165.1"/>
    <property type="molecule type" value="Genomic_DNA"/>
</dbReference>
<dbReference type="Gene3D" id="3.10.20.30">
    <property type="match status" value="1"/>
</dbReference>
<keyword evidence="3 9" id="KW-0813">Transport</keyword>
<proteinExistence type="inferred from homology"/>
<dbReference type="PANTHER" id="PTHR43112">
    <property type="entry name" value="FERREDOXIN"/>
    <property type="match status" value="1"/>
</dbReference>
<keyword evidence="4 9" id="KW-0001">2Fe-2S</keyword>
<dbReference type="ExpressionAtlas" id="A0A2K2DA55">
    <property type="expression patterns" value="baseline"/>
</dbReference>
<feature type="compositionally biased region" description="Low complexity" evidence="10">
    <location>
        <begin position="25"/>
        <end position="34"/>
    </location>
</feature>
<dbReference type="FunFam" id="3.10.20.30:FF:000014">
    <property type="entry name" value="Ferredoxin"/>
    <property type="match status" value="1"/>
</dbReference>
<feature type="domain" description="2Fe-2S ferredoxin-type" evidence="11">
    <location>
        <begin position="174"/>
        <end position="265"/>
    </location>
</feature>
<dbReference type="NCBIfam" id="TIGR02008">
    <property type="entry name" value="fdx_plant"/>
    <property type="match status" value="1"/>
</dbReference>
<dbReference type="PROSITE" id="PS00197">
    <property type="entry name" value="2FE2S_FER_1"/>
    <property type="match status" value="1"/>
</dbReference>
<dbReference type="OrthoDB" id="1885901at2759"/>
<reference evidence="13" key="3">
    <citation type="submission" date="2018-08" db="UniProtKB">
        <authorList>
            <consortium name="EnsemblPlants"/>
        </authorList>
    </citation>
    <scope>IDENTIFICATION</scope>
    <source>
        <strain evidence="13">cv. Bd21</strain>
    </source>
</reference>
<evidence type="ECO:0000256" key="1">
    <source>
        <dbReference type="ARBA" id="ARBA00004229"/>
    </source>
</evidence>
<dbReference type="InterPro" id="IPR010241">
    <property type="entry name" value="Fd_pln"/>
</dbReference>
<dbReference type="PROSITE" id="PS51085">
    <property type="entry name" value="2FE2S_FER_2"/>
    <property type="match status" value="1"/>
</dbReference>
<comment type="cofactor">
    <cofactor evidence="9">
        <name>[2Fe-2S] cluster</name>
        <dbReference type="ChEBI" id="CHEBI:190135"/>
    </cofactor>
    <text evidence="9">Binds 1 [2Fe-2S] cluster.</text>
</comment>
<evidence type="ECO:0000256" key="9">
    <source>
        <dbReference type="RuleBase" id="RU364001"/>
    </source>
</evidence>
<feature type="region of interest" description="Disordered" evidence="10">
    <location>
        <begin position="90"/>
        <end position="113"/>
    </location>
</feature>
<comment type="function">
    <text evidence="9">Ferredoxins are iron-sulfur proteins that transfer electrons in a wide variety of metabolic reactions.</text>
</comment>
<evidence type="ECO:0000313" key="12">
    <source>
        <dbReference type="EMBL" id="PNT71165.1"/>
    </source>
</evidence>
<dbReference type="GO" id="GO:0022900">
    <property type="term" value="P:electron transport chain"/>
    <property type="evidence" value="ECO:0007669"/>
    <property type="project" value="InterPro"/>
</dbReference>
<name>A0A2K2DA55_BRADI</name>
<comment type="similarity">
    <text evidence="2 9">Belongs to the 2Fe2S plant-type ferredoxin family.</text>
</comment>
<gene>
    <name evidence="13" type="primary">LOC100830420</name>
    <name evidence="12" type="ORF">BRADI_2g23931v3</name>
</gene>
<dbReference type="InterPro" id="IPR012675">
    <property type="entry name" value="Beta-grasp_dom_sf"/>
</dbReference>